<keyword evidence="8 11" id="KW-0067">ATP-binding</keyword>
<sequence length="262" mass="27929">MAWADIFSKIAEKKPIIHCITNIVTVNDCANVLLAIGASPVMAHHEMEVKEITSGSDALVCNMGAIENFEAMLIAGRKANSLGHPVVIDPVGVASSSYRRSLCLKLIEECHPTCIRGNVSEIKALALDETISKGVDAKNGESISDDMLKKLAKKYNTIIVVSGETDLVSDGESIYEVHGGTPFFKGITGGGCMSTVIIAGFLAIERNIESVAAAVRTVNYVGENAAKATVNGAGGSMTFKNEFINLLSILANPSFRSRKKRR</sequence>
<dbReference type="EC" id="2.7.1.50" evidence="11"/>
<organism evidence="12 13">
    <name type="scientific">Eshraghiella crossota DSM 2876</name>
    <dbReference type="NCBI Taxonomy" id="511680"/>
    <lineage>
        <taxon>Bacteria</taxon>
        <taxon>Bacillati</taxon>
        <taxon>Bacillota</taxon>
        <taxon>Clostridia</taxon>
        <taxon>Lachnospirales</taxon>
        <taxon>Lachnospiraceae</taxon>
        <taxon>Eshraghiella</taxon>
    </lineage>
</organism>
<feature type="binding site" evidence="11">
    <location>
        <position position="116"/>
    </location>
    <ligand>
        <name>ATP</name>
        <dbReference type="ChEBI" id="CHEBI:30616"/>
    </ligand>
</feature>
<keyword evidence="7 11" id="KW-0418">Kinase</keyword>
<dbReference type="eggNOG" id="COG2145">
    <property type="taxonomic scope" value="Bacteria"/>
</dbReference>
<accession>D4RYU5</accession>
<dbReference type="Proteomes" id="UP000006238">
    <property type="component" value="Unassembled WGS sequence"/>
</dbReference>
<comment type="caution">
    <text evidence="12">The sequence shown here is derived from an EMBL/GenBank/DDBJ whole genome shotgun (WGS) entry which is preliminary data.</text>
</comment>
<dbReference type="NCBIfam" id="NF006830">
    <property type="entry name" value="PRK09355.1"/>
    <property type="match status" value="1"/>
</dbReference>
<reference evidence="12 13" key="1">
    <citation type="submission" date="2010-02" db="EMBL/GenBank/DDBJ databases">
        <authorList>
            <person name="Weinstock G."/>
            <person name="Sodergren E."/>
            <person name="Clifton S."/>
            <person name="Fulton L."/>
            <person name="Fulton B."/>
            <person name="Courtney L."/>
            <person name="Fronick C."/>
            <person name="Harrison M."/>
            <person name="Strong C."/>
            <person name="Farmer C."/>
            <person name="Delahaunty K."/>
            <person name="Markovic C."/>
            <person name="Hall O."/>
            <person name="Minx P."/>
            <person name="Tomlinson C."/>
            <person name="Mitreva M."/>
            <person name="Nelson J."/>
            <person name="Hou S."/>
            <person name="Wollam A."/>
            <person name="Pepin K.H."/>
            <person name="Johnson M."/>
            <person name="Bhonagiri V."/>
            <person name="Zhang X."/>
            <person name="Suruliraj S."/>
            <person name="Warren W."/>
            <person name="Chinwalla A."/>
            <person name="Mardis E.R."/>
            <person name="Wilson R.K."/>
        </authorList>
    </citation>
    <scope>NUCLEOTIDE SEQUENCE [LARGE SCALE GENOMIC DNA]</scope>
    <source>
        <strain evidence="12 13">DSM 2876</strain>
    </source>
</reference>
<dbReference type="GO" id="GO:0009228">
    <property type="term" value="P:thiamine biosynthetic process"/>
    <property type="evidence" value="ECO:0007669"/>
    <property type="project" value="UniProtKB-KW"/>
</dbReference>
<evidence type="ECO:0000256" key="10">
    <source>
        <dbReference type="ARBA" id="ARBA00022977"/>
    </source>
</evidence>
<keyword evidence="5 11" id="KW-0479">Metal-binding</keyword>
<comment type="cofactor">
    <cofactor evidence="2 11">
        <name>Mg(2+)</name>
        <dbReference type="ChEBI" id="CHEBI:18420"/>
    </cofactor>
</comment>
<dbReference type="GO" id="GO:0000287">
    <property type="term" value="F:magnesium ion binding"/>
    <property type="evidence" value="ECO:0007669"/>
    <property type="project" value="UniProtKB-UniRule"/>
</dbReference>
<evidence type="ECO:0000256" key="2">
    <source>
        <dbReference type="ARBA" id="ARBA00001946"/>
    </source>
</evidence>
<dbReference type="PIRSF" id="PIRSF000513">
    <property type="entry name" value="Thz_kinase"/>
    <property type="match status" value="1"/>
</dbReference>
<dbReference type="CDD" id="cd01170">
    <property type="entry name" value="THZ_kinase"/>
    <property type="match status" value="1"/>
</dbReference>
<dbReference type="PRINTS" id="PR01099">
    <property type="entry name" value="HYETHTZKNASE"/>
</dbReference>
<dbReference type="AlphaFoldDB" id="D4RYU5"/>
<evidence type="ECO:0000256" key="9">
    <source>
        <dbReference type="ARBA" id="ARBA00022842"/>
    </source>
</evidence>
<comment type="function">
    <text evidence="11">Catalyzes the phosphorylation of the hydroxyl group of 4-methyl-5-beta-hydroxyethylthiazole (THZ).</text>
</comment>
<dbReference type="GeneID" id="98918883"/>
<dbReference type="HOGENOM" id="CLU_019943_0_1_9"/>
<evidence type="ECO:0000256" key="4">
    <source>
        <dbReference type="ARBA" id="ARBA00022679"/>
    </source>
</evidence>
<feature type="binding site" evidence="11">
    <location>
        <position position="42"/>
    </location>
    <ligand>
        <name>substrate</name>
    </ligand>
</feature>
<dbReference type="InterPro" id="IPR000417">
    <property type="entry name" value="Hyethyz_kinase"/>
</dbReference>
<dbReference type="EMBL" id="ABWN01000023">
    <property type="protein sequence ID" value="EFF68919.1"/>
    <property type="molecule type" value="Genomic_DNA"/>
</dbReference>
<comment type="pathway">
    <text evidence="3 11">Cofactor biosynthesis; thiamine diphosphate biosynthesis; 4-methyl-5-(2-phosphoethyl)-thiazole from 5-(2-hydroxyethyl)-4-methylthiazole: step 1/1.</text>
</comment>
<evidence type="ECO:0000256" key="5">
    <source>
        <dbReference type="ARBA" id="ARBA00022723"/>
    </source>
</evidence>
<dbReference type="GO" id="GO:0004417">
    <property type="term" value="F:hydroxyethylthiazole kinase activity"/>
    <property type="evidence" value="ECO:0007669"/>
    <property type="project" value="UniProtKB-UniRule"/>
</dbReference>
<gene>
    <name evidence="11" type="primary">thiM</name>
    <name evidence="12" type="ORF">BUTYVIB_01009</name>
</gene>
<protein>
    <recommendedName>
        <fullName evidence="11">Hydroxyethylthiazole kinase</fullName>
        <ecNumber evidence="11">2.7.1.50</ecNumber>
    </recommendedName>
    <alternativeName>
        <fullName evidence="11">4-methyl-5-beta-hydroxyethylthiazole kinase</fullName>
        <shortName evidence="11">TH kinase</shortName>
        <shortName evidence="11">Thz kinase</shortName>
    </alternativeName>
</protein>
<evidence type="ECO:0000313" key="12">
    <source>
        <dbReference type="EMBL" id="EFF68919.1"/>
    </source>
</evidence>
<comment type="catalytic activity">
    <reaction evidence="1 11">
        <text>5-(2-hydroxyethyl)-4-methylthiazole + ATP = 4-methyl-5-(2-phosphooxyethyl)-thiazole + ADP + H(+)</text>
        <dbReference type="Rhea" id="RHEA:24212"/>
        <dbReference type="ChEBI" id="CHEBI:15378"/>
        <dbReference type="ChEBI" id="CHEBI:17957"/>
        <dbReference type="ChEBI" id="CHEBI:30616"/>
        <dbReference type="ChEBI" id="CHEBI:58296"/>
        <dbReference type="ChEBI" id="CHEBI:456216"/>
        <dbReference type="EC" id="2.7.1.50"/>
    </reaction>
</comment>
<keyword evidence="10 11" id="KW-0784">Thiamine biosynthesis</keyword>
<dbReference type="Gene3D" id="3.40.1190.20">
    <property type="match status" value="1"/>
</dbReference>
<dbReference type="InterPro" id="IPR029056">
    <property type="entry name" value="Ribokinase-like"/>
</dbReference>
<name>D4RYU5_9FIRM</name>
<dbReference type="HAMAP" id="MF_00228">
    <property type="entry name" value="Thz_kinase"/>
    <property type="match status" value="1"/>
</dbReference>
<feature type="binding site" evidence="11">
    <location>
        <position position="189"/>
    </location>
    <ligand>
        <name>substrate</name>
    </ligand>
</feature>
<dbReference type="Pfam" id="PF02110">
    <property type="entry name" value="HK"/>
    <property type="match status" value="1"/>
</dbReference>
<dbReference type="RefSeq" id="WP_005602254.1">
    <property type="nucleotide sequence ID" value="NZ_GG663522.1"/>
</dbReference>
<evidence type="ECO:0000256" key="11">
    <source>
        <dbReference type="HAMAP-Rule" id="MF_00228"/>
    </source>
</evidence>
<keyword evidence="4 11" id="KW-0808">Transferase</keyword>
<evidence type="ECO:0000313" key="13">
    <source>
        <dbReference type="Proteomes" id="UP000006238"/>
    </source>
</evidence>
<keyword evidence="9 11" id="KW-0460">Magnesium</keyword>
<dbReference type="STRING" id="45851.BHV86_05315"/>
<comment type="similarity">
    <text evidence="11">Belongs to the Thz kinase family.</text>
</comment>
<evidence type="ECO:0000256" key="1">
    <source>
        <dbReference type="ARBA" id="ARBA00001771"/>
    </source>
</evidence>
<dbReference type="GO" id="GO:0009229">
    <property type="term" value="P:thiamine diphosphate biosynthetic process"/>
    <property type="evidence" value="ECO:0007669"/>
    <property type="project" value="UniProtKB-UniRule"/>
</dbReference>
<evidence type="ECO:0000256" key="8">
    <source>
        <dbReference type="ARBA" id="ARBA00022840"/>
    </source>
</evidence>
<evidence type="ECO:0000256" key="6">
    <source>
        <dbReference type="ARBA" id="ARBA00022741"/>
    </source>
</evidence>
<keyword evidence="6 11" id="KW-0547">Nucleotide-binding</keyword>
<dbReference type="GO" id="GO:0005524">
    <property type="term" value="F:ATP binding"/>
    <property type="evidence" value="ECO:0007669"/>
    <property type="project" value="UniProtKB-UniRule"/>
</dbReference>
<evidence type="ECO:0000256" key="7">
    <source>
        <dbReference type="ARBA" id="ARBA00022777"/>
    </source>
</evidence>
<dbReference type="SUPFAM" id="SSF53613">
    <property type="entry name" value="Ribokinase-like"/>
    <property type="match status" value="1"/>
</dbReference>
<keyword evidence="13" id="KW-1185">Reference proteome</keyword>
<dbReference type="UniPathway" id="UPA00060">
    <property type="reaction ID" value="UER00139"/>
</dbReference>
<feature type="binding site" evidence="11">
    <location>
        <position position="162"/>
    </location>
    <ligand>
        <name>ATP</name>
        <dbReference type="ChEBI" id="CHEBI:30616"/>
    </ligand>
</feature>
<evidence type="ECO:0000256" key="3">
    <source>
        <dbReference type="ARBA" id="ARBA00004868"/>
    </source>
</evidence>
<proteinExistence type="inferred from homology"/>